<gene>
    <name evidence="1" type="ORF">C8C77_103209</name>
</gene>
<organism evidence="1 2">
    <name type="scientific">Halanaerobium saccharolyticum</name>
    <dbReference type="NCBI Taxonomy" id="43595"/>
    <lineage>
        <taxon>Bacteria</taxon>
        <taxon>Bacillati</taxon>
        <taxon>Bacillota</taxon>
        <taxon>Clostridia</taxon>
        <taxon>Halanaerobiales</taxon>
        <taxon>Halanaerobiaceae</taxon>
        <taxon>Halanaerobium</taxon>
    </lineage>
</organism>
<dbReference type="EMBL" id="SODA01000003">
    <property type="protein sequence ID" value="TDW07072.1"/>
    <property type="molecule type" value="Genomic_DNA"/>
</dbReference>
<evidence type="ECO:0000313" key="2">
    <source>
        <dbReference type="Proteomes" id="UP000294697"/>
    </source>
</evidence>
<comment type="caution">
    <text evidence="1">The sequence shown here is derived from an EMBL/GenBank/DDBJ whole genome shotgun (WGS) entry which is preliminary data.</text>
</comment>
<dbReference type="AlphaFoldDB" id="A0A4R7ZAH2"/>
<evidence type="ECO:0000313" key="1">
    <source>
        <dbReference type="EMBL" id="TDW07072.1"/>
    </source>
</evidence>
<proteinExistence type="predicted"/>
<protein>
    <recommendedName>
        <fullName evidence="3">ABC transporter ATP-binding protein</fullName>
    </recommendedName>
</protein>
<dbReference type="Proteomes" id="UP000294697">
    <property type="component" value="Unassembled WGS sequence"/>
</dbReference>
<accession>A0A4R7ZAH2</accession>
<name>A0A4R7ZAH2_9FIRM</name>
<evidence type="ECO:0008006" key="3">
    <source>
        <dbReference type="Google" id="ProtNLM"/>
    </source>
</evidence>
<sequence length="56" mass="6426">MIVTQDIRVASHSRRVLFMKDGNIIGEKNLGKLKDLNAELKDREAELSKWLLNLGF</sequence>
<reference evidence="1 2" key="1">
    <citation type="submission" date="2019-03" db="EMBL/GenBank/DDBJ databases">
        <title>Subsurface microbial communities from deep shales in Ohio and West Virginia, USA.</title>
        <authorList>
            <person name="Wrighton K."/>
        </authorList>
    </citation>
    <scope>NUCLEOTIDE SEQUENCE [LARGE SCALE GENOMIC DNA]</scope>
    <source>
        <strain evidence="1 2">MSL9.2</strain>
    </source>
</reference>